<reference evidence="3" key="1">
    <citation type="journal article" date="2019" name="Sci. Rep.">
        <title>Draft genome of Tanacetum cinerariifolium, the natural source of mosquito coil.</title>
        <authorList>
            <person name="Yamashiro T."/>
            <person name="Shiraishi A."/>
            <person name="Satake H."/>
            <person name="Nakayama K."/>
        </authorList>
    </citation>
    <scope>NUCLEOTIDE SEQUENCE</scope>
</reference>
<feature type="coiled-coil region" evidence="1">
    <location>
        <begin position="260"/>
        <end position="294"/>
    </location>
</feature>
<dbReference type="EMBL" id="BKCJ010002041">
    <property type="protein sequence ID" value="GEU45829.1"/>
    <property type="molecule type" value="Genomic_DNA"/>
</dbReference>
<proteinExistence type="predicted"/>
<sequence>MVAFLEKSEGSEGFHQILDFLNSIHIKKIKTITEASIRRHLKQEELDGISILPNIENFEQLALMRAFKGYKRVDIPLFPTMLVQGQTDQGVESTVLVESHHILTNAPSTSQPPTSTPSMQTTHDAEEPATMSKRVEDLQSDLQQTKQTYGVAYTKLILRVKKLEHKVKTSQHRRRERVVLTDDEDTLEDPSKQLRKIPEIDENPSISLVQDEGTSWIQEDYEIRERTSADTEILLYQEEPTKLVKDLGSGEKGEKEISIVILEKKSKKQLEQERRRHEEAIRLQEKTFKEERQRIARDAKIAKQLKEVIAEADSAHNIDWNDPVVLRYHALQNRTFSKAEQFDKEVSEKKDDISSKLVGGSRNKIVAKKRIGAKLDEESAKRQKLEDVIEEEATTEYEKEKEELRADGSSRYHGNIQAFLRRLDMQDLNDLYTLVQERFQDHPLEGHDLLLWGHLRMIFDLDENDDL</sequence>
<gene>
    <name evidence="3" type="ORF">Tci_017807</name>
</gene>
<feature type="compositionally biased region" description="Low complexity" evidence="2">
    <location>
        <begin position="107"/>
        <end position="122"/>
    </location>
</feature>
<organism evidence="3">
    <name type="scientific">Tanacetum cinerariifolium</name>
    <name type="common">Dalmatian daisy</name>
    <name type="synonym">Chrysanthemum cinerariifolium</name>
    <dbReference type="NCBI Taxonomy" id="118510"/>
    <lineage>
        <taxon>Eukaryota</taxon>
        <taxon>Viridiplantae</taxon>
        <taxon>Streptophyta</taxon>
        <taxon>Embryophyta</taxon>
        <taxon>Tracheophyta</taxon>
        <taxon>Spermatophyta</taxon>
        <taxon>Magnoliopsida</taxon>
        <taxon>eudicotyledons</taxon>
        <taxon>Gunneridae</taxon>
        <taxon>Pentapetalae</taxon>
        <taxon>asterids</taxon>
        <taxon>campanulids</taxon>
        <taxon>Asterales</taxon>
        <taxon>Asteraceae</taxon>
        <taxon>Asteroideae</taxon>
        <taxon>Anthemideae</taxon>
        <taxon>Anthemidinae</taxon>
        <taxon>Tanacetum</taxon>
    </lineage>
</organism>
<comment type="caution">
    <text evidence="3">The sequence shown here is derived from an EMBL/GenBank/DDBJ whole genome shotgun (WGS) entry which is preliminary data.</text>
</comment>
<name>A0A6L2KA43_TANCI</name>
<accession>A0A6L2KA43</accession>
<dbReference type="AlphaFoldDB" id="A0A6L2KA43"/>
<evidence type="ECO:0000256" key="1">
    <source>
        <dbReference type="SAM" id="Coils"/>
    </source>
</evidence>
<feature type="region of interest" description="Disordered" evidence="2">
    <location>
        <begin position="103"/>
        <end position="133"/>
    </location>
</feature>
<keyword evidence="1" id="KW-0175">Coiled coil</keyword>
<evidence type="ECO:0000313" key="3">
    <source>
        <dbReference type="EMBL" id="GEU45829.1"/>
    </source>
</evidence>
<protein>
    <submittedName>
        <fullName evidence="3">Uncharacterized protein</fullName>
    </submittedName>
</protein>
<evidence type="ECO:0000256" key="2">
    <source>
        <dbReference type="SAM" id="MobiDB-lite"/>
    </source>
</evidence>